<dbReference type="InterPro" id="IPR009057">
    <property type="entry name" value="Homeodomain-like_sf"/>
</dbReference>
<keyword evidence="4" id="KW-0238">DNA-binding</keyword>
<evidence type="ECO:0000256" key="5">
    <source>
        <dbReference type="ARBA" id="ARBA00023163"/>
    </source>
</evidence>
<feature type="domain" description="Myb-like" evidence="7">
    <location>
        <begin position="9"/>
        <end position="61"/>
    </location>
</feature>
<dbReference type="GeneID" id="116210220"/>
<dbReference type="InterPro" id="IPR001005">
    <property type="entry name" value="SANT/Myb"/>
</dbReference>
<dbReference type="PROSITE" id="PS51294">
    <property type="entry name" value="HTH_MYB"/>
    <property type="match status" value="2"/>
</dbReference>
<reference evidence="10" key="1">
    <citation type="journal article" date="2017" name="Plant J.">
        <title>The pomegranate (Punica granatum L.) genome and the genomics of punicalagin biosynthesis.</title>
        <authorList>
            <person name="Qin G."/>
            <person name="Xu C."/>
            <person name="Ming R."/>
            <person name="Tang H."/>
            <person name="Guyot R."/>
            <person name="Kramer E.M."/>
            <person name="Hu Y."/>
            <person name="Yi X."/>
            <person name="Qi Y."/>
            <person name="Xu X."/>
            <person name="Gao Z."/>
            <person name="Pan H."/>
            <person name="Jian J."/>
            <person name="Tian Y."/>
            <person name="Yue Z."/>
            <person name="Xu Y."/>
        </authorList>
    </citation>
    <scope>NUCLEOTIDE SEQUENCE [LARGE SCALE GENOMIC DNA]</scope>
    <source>
        <strain evidence="10">cv. Dabenzi</strain>
    </source>
</reference>
<evidence type="ECO:0000313" key="9">
    <source>
        <dbReference type="EMBL" id="OWM79870.1"/>
    </source>
</evidence>
<dbReference type="PROSITE" id="PS50090">
    <property type="entry name" value="MYB_LIKE"/>
    <property type="match status" value="2"/>
</dbReference>
<keyword evidence="3" id="KW-0805">Transcription regulation</keyword>
<organism evidence="9 10">
    <name type="scientific">Punica granatum</name>
    <name type="common">Pomegranate</name>
    <dbReference type="NCBI Taxonomy" id="22663"/>
    <lineage>
        <taxon>Eukaryota</taxon>
        <taxon>Viridiplantae</taxon>
        <taxon>Streptophyta</taxon>
        <taxon>Embryophyta</taxon>
        <taxon>Tracheophyta</taxon>
        <taxon>Spermatophyta</taxon>
        <taxon>Magnoliopsida</taxon>
        <taxon>eudicotyledons</taxon>
        <taxon>Gunneridae</taxon>
        <taxon>Pentapetalae</taxon>
        <taxon>rosids</taxon>
        <taxon>malvids</taxon>
        <taxon>Myrtales</taxon>
        <taxon>Lythraceae</taxon>
        <taxon>Punica</taxon>
    </lineage>
</organism>
<dbReference type="InterPro" id="IPR017930">
    <property type="entry name" value="Myb_dom"/>
</dbReference>
<reference evidence="9" key="2">
    <citation type="submission" date="2017-06" db="EMBL/GenBank/DDBJ databases">
        <title>The pomegranate genome and the genomics of punicalagin biosynthesis.</title>
        <authorList>
            <person name="Xu C."/>
        </authorList>
    </citation>
    <scope>NUCLEOTIDE SEQUENCE [LARGE SCALE GENOMIC DNA]</scope>
    <source>
        <tissue evidence="9">Fresh leaf</tissue>
    </source>
</reference>
<dbReference type="FunFam" id="1.10.10.60:FF:000047">
    <property type="entry name" value="Myb transcription factor"/>
    <property type="match status" value="1"/>
</dbReference>
<dbReference type="OrthoDB" id="2143914at2759"/>
<sequence>MGHHSCCSKQKVKRGLWSPEEDEKLINYISTYGHGCWSSVPKLAGLQRCGKSCRLRWINYLRPDLKRGSFSQQEAALIIELHSILGNRWAQIAKHLPGRTDNEVKNFWNSSIKKRLFMSHPHDHHHHHQYVHAPPHPVSGFPHDHHPIAPNPSYYDEAHGGSFLSSLHSQTNLILAAAAQQDQVMQRANAATPMPSNLELDEMSNNFSAAVGAITLNSLQLPELYAPSCDNPLWSLQFPLLHHQADPCNQVPPDQMPVCVEGAHQIIADTGDTAYVDSLCTVVQGYDDENYHSNITSSTVLTMPKLCDMVMPISSSTSQEINPVSFLQNGFYHQDPLYMSQYEMDDYIDTVVSSLPPSSSSS</sequence>
<evidence type="ECO:0000256" key="1">
    <source>
        <dbReference type="ARBA" id="ARBA00004123"/>
    </source>
</evidence>
<dbReference type="InterPro" id="IPR051953">
    <property type="entry name" value="Plant_SW-associated_TFs"/>
</dbReference>
<feature type="domain" description="HTH myb-type" evidence="8">
    <location>
        <begin position="66"/>
        <end position="116"/>
    </location>
</feature>
<feature type="domain" description="Myb-like" evidence="7">
    <location>
        <begin position="62"/>
        <end position="112"/>
    </location>
</feature>
<dbReference type="EMBL" id="MTKT01002384">
    <property type="protein sequence ID" value="OWM79870.1"/>
    <property type="molecule type" value="Genomic_DNA"/>
</dbReference>
<gene>
    <name evidence="12" type="primary">LOC116210220</name>
    <name evidence="9" type="ORF">CDL15_Pgr001513</name>
</gene>
<dbReference type="GO" id="GO:0005634">
    <property type="term" value="C:nucleus"/>
    <property type="evidence" value="ECO:0007669"/>
    <property type="project" value="UniProtKB-SubCell"/>
</dbReference>
<dbReference type="FunFam" id="1.10.10.60:FF:000140">
    <property type="entry name" value="Myb transcription factor"/>
    <property type="match status" value="1"/>
</dbReference>
<accession>A0A218X5D4</accession>
<reference evidence="11" key="3">
    <citation type="journal article" date="2020" name="Plant Biotechnol. J.">
        <title>The pomegranate (Punica granatum L.) draft genome dissects genetic divergence between soft- and hard-seeded cultivars.</title>
        <authorList>
            <person name="Luo X."/>
            <person name="Li H."/>
            <person name="Wu Z."/>
            <person name="Yao W."/>
            <person name="Zhao P."/>
            <person name="Cao D."/>
            <person name="Yu H."/>
            <person name="Li K."/>
            <person name="Poudel K."/>
            <person name="Zhao D."/>
            <person name="Zhang F."/>
            <person name="Xia X."/>
            <person name="Chen L."/>
            <person name="Wang Q."/>
            <person name="Jing D."/>
            <person name="Cao S."/>
        </authorList>
    </citation>
    <scope>NUCLEOTIDE SEQUENCE [LARGE SCALE GENOMIC DNA]</scope>
</reference>
<dbReference type="GO" id="GO:0003677">
    <property type="term" value="F:DNA binding"/>
    <property type="evidence" value="ECO:0007669"/>
    <property type="project" value="UniProtKB-KW"/>
</dbReference>
<evidence type="ECO:0000256" key="3">
    <source>
        <dbReference type="ARBA" id="ARBA00023015"/>
    </source>
</evidence>
<evidence type="ECO:0000256" key="4">
    <source>
        <dbReference type="ARBA" id="ARBA00023125"/>
    </source>
</evidence>
<name>A0A218X5D4_PUNGR</name>
<dbReference type="Pfam" id="PF00249">
    <property type="entry name" value="Myb_DNA-binding"/>
    <property type="match status" value="2"/>
</dbReference>
<evidence type="ECO:0000259" key="7">
    <source>
        <dbReference type="PROSITE" id="PS50090"/>
    </source>
</evidence>
<reference evidence="12" key="4">
    <citation type="submission" date="2025-04" db="UniProtKB">
        <authorList>
            <consortium name="RefSeq"/>
        </authorList>
    </citation>
    <scope>IDENTIFICATION</scope>
    <source>
        <tissue evidence="12">Leaf</tissue>
    </source>
</reference>
<evidence type="ECO:0000313" key="12">
    <source>
        <dbReference type="RefSeq" id="XP_031399925.1"/>
    </source>
</evidence>
<evidence type="ECO:0000256" key="2">
    <source>
        <dbReference type="ARBA" id="ARBA00022737"/>
    </source>
</evidence>
<comment type="subcellular location">
    <subcellularLocation>
        <location evidence="1">Nucleus</location>
    </subcellularLocation>
</comment>
<dbReference type="CDD" id="cd00167">
    <property type="entry name" value="SANT"/>
    <property type="match status" value="2"/>
</dbReference>
<evidence type="ECO:0000313" key="11">
    <source>
        <dbReference type="Proteomes" id="UP000515151"/>
    </source>
</evidence>
<keyword evidence="11" id="KW-1185">Reference proteome</keyword>
<proteinExistence type="predicted"/>
<evidence type="ECO:0000313" key="10">
    <source>
        <dbReference type="Proteomes" id="UP000197138"/>
    </source>
</evidence>
<evidence type="ECO:0000256" key="6">
    <source>
        <dbReference type="ARBA" id="ARBA00023242"/>
    </source>
</evidence>
<dbReference type="AlphaFoldDB" id="A0A218X5D4"/>
<feature type="domain" description="HTH myb-type" evidence="8">
    <location>
        <begin position="9"/>
        <end position="65"/>
    </location>
</feature>
<dbReference type="SUPFAM" id="SSF46689">
    <property type="entry name" value="Homeodomain-like"/>
    <property type="match status" value="1"/>
</dbReference>
<dbReference type="PANTHER" id="PTHR47997">
    <property type="entry name" value="MYB DOMAIN PROTEIN 55"/>
    <property type="match status" value="1"/>
</dbReference>
<dbReference type="RefSeq" id="XP_031399925.1">
    <property type="nucleotide sequence ID" value="XM_031544065.1"/>
</dbReference>
<dbReference type="SMART" id="SM00717">
    <property type="entry name" value="SANT"/>
    <property type="match status" value="2"/>
</dbReference>
<dbReference type="Proteomes" id="UP000515151">
    <property type="component" value="Chromosome 6"/>
</dbReference>
<dbReference type="PANTHER" id="PTHR47997:SF87">
    <property type="entry name" value="TRANSCRIPTION FACTOR MYB26"/>
    <property type="match status" value="1"/>
</dbReference>
<protein>
    <submittedName>
        <fullName evidence="12">Transcription factor MYB26</fullName>
    </submittedName>
</protein>
<evidence type="ECO:0000259" key="8">
    <source>
        <dbReference type="PROSITE" id="PS51294"/>
    </source>
</evidence>
<keyword evidence="5" id="KW-0804">Transcription</keyword>
<dbReference type="Proteomes" id="UP000197138">
    <property type="component" value="Unassembled WGS sequence"/>
</dbReference>
<dbReference type="Gene3D" id="1.10.10.60">
    <property type="entry name" value="Homeodomain-like"/>
    <property type="match status" value="2"/>
</dbReference>
<keyword evidence="6" id="KW-0539">Nucleus</keyword>
<keyword evidence="2" id="KW-0677">Repeat</keyword>